<dbReference type="AlphaFoldDB" id="A0A090QND2"/>
<proteinExistence type="predicted"/>
<organism evidence="1 2">
    <name type="scientific">Photobacterium aphoticum</name>
    <dbReference type="NCBI Taxonomy" id="754436"/>
    <lineage>
        <taxon>Bacteria</taxon>
        <taxon>Pseudomonadati</taxon>
        <taxon>Pseudomonadota</taxon>
        <taxon>Gammaproteobacteria</taxon>
        <taxon>Vibrionales</taxon>
        <taxon>Vibrionaceae</taxon>
        <taxon>Photobacterium</taxon>
    </lineage>
</organism>
<keyword evidence="1" id="KW-0436">Ligase</keyword>
<dbReference type="Proteomes" id="UP000029227">
    <property type="component" value="Unassembled WGS sequence"/>
</dbReference>
<reference evidence="1 2" key="1">
    <citation type="journal article" date="2014" name="Genome Announc.">
        <title>Draft Genome Sequences of Two Vibrionaceae Species, Vibrio ponticus C121 and Photobacterium aphoticum C119, Isolated as Coral Reef Microbiota.</title>
        <authorList>
            <person name="Al-saari N."/>
            <person name="Meirelles P.M."/>
            <person name="Mino S."/>
            <person name="Suda W."/>
            <person name="Oshima K."/>
            <person name="Hattori M."/>
            <person name="Ohkuma M."/>
            <person name="Thompson F.L."/>
            <person name="Gomez-Gil B."/>
            <person name="Sawabe T."/>
            <person name="Sawabe T."/>
        </authorList>
    </citation>
    <scope>NUCLEOTIDE SEQUENCE [LARGE SCALE GENOMIC DNA]</scope>
    <source>
        <strain evidence="1 2">JCM 19237</strain>
    </source>
</reference>
<accession>A0A090QND2</accession>
<dbReference type="STRING" id="754436.JCM19237_6232"/>
<protein>
    <submittedName>
        <fullName evidence="1">Long-chain-fatty-acid-CoA ligase</fullName>
        <ecNumber evidence="1">6.2.1.3</ecNumber>
    </submittedName>
</protein>
<dbReference type="EC" id="6.2.1.3" evidence="1"/>
<dbReference type="eggNOG" id="COG1022">
    <property type="taxonomic scope" value="Bacteria"/>
</dbReference>
<dbReference type="EMBL" id="BBMN01000001">
    <property type="protein sequence ID" value="GAL03339.1"/>
    <property type="molecule type" value="Genomic_DNA"/>
</dbReference>
<evidence type="ECO:0000313" key="1">
    <source>
        <dbReference type="EMBL" id="GAL03339.1"/>
    </source>
</evidence>
<name>A0A090QND2_9GAMM</name>
<dbReference type="GO" id="GO:0004467">
    <property type="term" value="F:long-chain fatty acid-CoA ligase activity"/>
    <property type="evidence" value="ECO:0007669"/>
    <property type="project" value="UniProtKB-EC"/>
</dbReference>
<comment type="caution">
    <text evidence="1">The sequence shown here is derived from an EMBL/GenBank/DDBJ whole genome shotgun (WGS) entry which is preliminary data.</text>
</comment>
<gene>
    <name evidence="1" type="ORF">JCM19237_6232</name>
</gene>
<sequence length="64" mass="7548">MINTLNEELESHAKIKGVLMIKDPWSIENGILTPTLKIKRHVLEQKYHEIGAQWPKDQLVQWEK</sequence>
<evidence type="ECO:0000313" key="2">
    <source>
        <dbReference type="Proteomes" id="UP000029227"/>
    </source>
</evidence>